<dbReference type="Gene3D" id="3.40.109.10">
    <property type="entry name" value="NADH Oxidase"/>
    <property type="match status" value="1"/>
</dbReference>
<reference evidence="1 2" key="1">
    <citation type="submission" date="2018-06" db="EMBL/GenBank/DDBJ databases">
        <title>Genomic Encyclopedia of Type Strains, Phase III (KMG-III): the genomes of soil and plant-associated and newly described type strains.</title>
        <authorList>
            <person name="Whitman W."/>
        </authorList>
    </citation>
    <scope>NUCLEOTIDE SEQUENCE [LARGE SCALE GENOMIC DNA]</scope>
    <source>
        <strain evidence="1 2">CGMCC 4.7090</strain>
    </source>
</reference>
<evidence type="ECO:0000313" key="1">
    <source>
        <dbReference type="EMBL" id="RAK28686.1"/>
    </source>
</evidence>
<dbReference type="RefSeq" id="WP_111653152.1">
    <property type="nucleotide sequence ID" value="NZ_JACHWI010000006.1"/>
</dbReference>
<proteinExistence type="predicted"/>
<dbReference type="InterPro" id="IPR000415">
    <property type="entry name" value="Nitroreductase-like"/>
</dbReference>
<dbReference type="SUPFAM" id="SSF55469">
    <property type="entry name" value="FMN-dependent nitroreductase-like"/>
    <property type="match status" value="1"/>
</dbReference>
<protein>
    <recommendedName>
        <fullName evidence="3">Nitroreductase family protein</fullName>
    </recommendedName>
</protein>
<name>A0A327Z383_9ACTN</name>
<keyword evidence="2" id="KW-1185">Reference proteome</keyword>
<dbReference type="OrthoDB" id="8156917at2"/>
<organism evidence="1 2">
    <name type="scientific">Actinoplanes lutulentus</name>
    <dbReference type="NCBI Taxonomy" id="1287878"/>
    <lineage>
        <taxon>Bacteria</taxon>
        <taxon>Bacillati</taxon>
        <taxon>Actinomycetota</taxon>
        <taxon>Actinomycetes</taxon>
        <taxon>Micromonosporales</taxon>
        <taxon>Micromonosporaceae</taxon>
        <taxon>Actinoplanes</taxon>
    </lineage>
</organism>
<dbReference type="Proteomes" id="UP000249341">
    <property type="component" value="Unassembled WGS sequence"/>
</dbReference>
<gene>
    <name evidence="1" type="ORF">B0I29_11923</name>
</gene>
<evidence type="ECO:0008006" key="3">
    <source>
        <dbReference type="Google" id="ProtNLM"/>
    </source>
</evidence>
<dbReference type="GO" id="GO:0016491">
    <property type="term" value="F:oxidoreductase activity"/>
    <property type="evidence" value="ECO:0007669"/>
    <property type="project" value="InterPro"/>
</dbReference>
<comment type="caution">
    <text evidence="1">The sequence shown here is derived from an EMBL/GenBank/DDBJ whole genome shotgun (WGS) entry which is preliminary data.</text>
</comment>
<evidence type="ECO:0000313" key="2">
    <source>
        <dbReference type="Proteomes" id="UP000249341"/>
    </source>
</evidence>
<accession>A0A327Z383</accession>
<dbReference type="NCBIfam" id="NF047509">
    <property type="entry name" value="Rv3131_FMN_oxido"/>
    <property type="match status" value="1"/>
</dbReference>
<sequence>MTSTPTVDAGAVARALTNAATTASHAPSIHNTQPWRWRAHSDHLDLFLDDSRALPVTDPDRRLAILSCGAALHHALISLAADGQHTTLTRLPDTARPGHLATIRVDAQVPVEPAAIRSLQTVALRHTDRRTVSSVAVDADNLRTIVAAAASQQTLLHVLRPRQVLDLAAASDHAQRIESDDEAWQEELHFWTGGTRPLGTGIPATAIPDKASQTTVPGRDFGHPGDMDIADTHDRTAVFAILYGPGDDDLDWLRAGEALSAAWLKAIELGVSVLPSSATIEVATTRETVRQLLSGLGHPYLILRFAVLDADTAGPAHTPRLPTDKTIEHR</sequence>
<dbReference type="AlphaFoldDB" id="A0A327Z383"/>
<dbReference type="EMBL" id="QLMJ01000019">
    <property type="protein sequence ID" value="RAK28686.1"/>
    <property type="molecule type" value="Genomic_DNA"/>
</dbReference>